<organism evidence="1">
    <name type="scientific">Variovorax phage VAC_51</name>
    <dbReference type="NCBI Taxonomy" id="2985242"/>
    <lineage>
        <taxon>Viruses</taxon>
        <taxon>Duplodnaviria</taxon>
        <taxon>Heunggongvirae</taxon>
        <taxon>Uroviricota</taxon>
        <taxon>Caudoviricetes</taxon>
        <taxon>Autographivirales</taxon>
        <taxon>Autoscriptoviridae</taxon>
        <taxon>Trelivelvirus</taxon>
        <taxon>Trelivelvirus VAC51</taxon>
    </lineage>
</organism>
<protein>
    <recommendedName>
        <fullName evidence="2">Lipoprotein</fullName>
    </recommendedName>
</protein>
<gene>
    <name evidence="1" type="ORF">VAC51_00018</name>
</gene>
<evidence type="ECO:0000313" key="1">
    <source>
        <dbReference type="EMBL" id="CAI3971338.1"/>
    </source>
</evidence>
<dbReference type="PROSITE" id="PS51257">
    <property type="entry name" value="PROKAR_LIPOPROTEIN"/>
    <property type="match status" value="1"/>
</dbReference>
<evidence type="ECO:0008006" key="2">
    <source>
        <dbReference type="Google" id="ProtNLM"/>
    </source>
</evidence>
<reference evidence="1" key="1">
    <citation type="submission" date="2022-10" db="EMBL/GenBank/DDBJ databases">
        <authorList>
            <person name="Meaden S."/>
        </authorList>
    </citation>
    <scope>NUCLEOTIDE SEQUENCE</scope>
</reference>
<dbReference type="EMBL" id="OX359471">
    <property type="protein sequence ID" value="CAI3971338.1"/>
    <property type="molecule type" value="Genomic_DNA"/>
</dbReference>
<proteinExistence type="predicted"/>
<accession>A0A9N6WVK4</accession>
<sequence>MKRLALLAAVTALAACTDPGAAKVVTAPDFGDCKVHIAEVWGFYVVASPNCSVGIR</sequence>
<name>A0A9N6WVK4_9CAUD</name>